<dbReference type="Proteomes" id="UP000547011">
    <property type="component" value="Unassembled WGS sequence"/>
</dbReference>
<organism evidence="3 4">
    <name type="scientific">Devosia subaequoris</name>
    <dbReference type="NCBI Taxonomy" id="395930"/>
    <lineage>
        <taxon>Bacteria</taxon>
        <taxon>Pseudomonadati</taxon>
        <taxon>Pseudomonadota</taxon>
        <taxon>Alphaproteobacteria</taxon>
        <taxon>Hyphomicrobiales</taxon>
        <taxon>Devosiaceae</taxon>
        <taxon>Devosia</taxon>
    </lineage>
</organism>
<feature type="transmembrane region" description="Helical" evidence="1">
    <location>
        <begin position="66"/>
        <end position="85"/>
    </location>
</feature>
<evidence type="ECO:0000256" key="1">
    <source>
        <dbReference type="SAM" id="Phobius"/>
    </source>
</evidence>
<protein>
    <submittedName>
        <fullName evidence="3">Non-ribosomal peptide synthetase component F</fullName>
    </submittedName>
</protein>
<proteinExistence type="predicted"/>
<gene>
    <name evidence="3" type="ORF">GGR20_000153</name>
</gene>
<keyword evidence="1" id="KW-1133">Transmembrane helix</keyword>
<comment type="caution">
    <text evidence="3">The sequence shown here is derived from an EMBL/GenBank/DDBJ whole genome shotgun (WGS) entry which is preliminary data.</text>
</comment>
<accession>A0A7W6IJ10</accession>
<evidence type="ECO:0000256" key="2">
    <source>
        <dbReference type="SAM" id="SignalP"/>
    </source>
</evidence>
<feature type="signal peptide" evidence="2">
    <location>
        <begin position="1"/>
        <end position="19"/>
    </location>
</feature>
<dbReference type="EMBL" id="JACIEW010000001">
    <property type="protein sequence ID" value="MBB4050535.1"/>
    <property type="molecule type" value="Genomic_DNA"/>
</dbReference>
<keyword evidence="2" id="KW-0732">Signal</keyword>
<feature type="chain" id="PRO_5030526115" evidence="2">
    <location>
        <begin position="20"/>
        <end position="130"/>
    </location>
</feature>
<evidence type="ECO:0000313" key="4">
    <source>
        <dbReference type="Proteomes" id="UP000547011"/>
    </source>
</evidence>
<evidence type="ECO:0000313" key="3">
    <source>
        <dbReference type="EMBL" id="MBB4050535.1"/>
    </source>
</evidence>
<keyword evidence="1" id="KW-0472">Membrane</keyword>
<keyword evidence="1" id="KW-0812">Transmembrane</keyword>
<reference evidence="3 4" key="1">
    <citation type="submission" date="2020-08" db="EMBL/GenBank/DDBJ databases">
        <title>Genomic Encyclopedia of Type Strains, Phase IV (KMG-IV): sequencing the most valuable type-strain genomes for metagenomic binning, comparative biology and taxonomic classification.</title>
        <authorList>
            <person name="Goeker M."/>
        </authorList>
    </citation>
    <scope>NUCLEOTIDE SEQUENCE [LARGE SCALE GENOMIC DNA]</scope>
    <source>
        <strain evidence="3 4">DSM 23447</strain>
    </source>
</reference>
<sequence length="130" mass="13780">MTILLGVILLFAVLSAAMAAVQALAISKLAPADAWRGWLFGWWRFAEVERRAGLAGEAQAGIYKRAVIATIGFVLLGLILSGWVVNQRPAGAADTASKKLNGWRIDTATVNPHSSIRPLASMPGAILVES</sequence>
<dbReference type="RefSeq" id="WP_183309341.1">
    <property type="nucleotide sequence ID" value="NZ_JACIEW010000001.1"/>
</dbReference>
<keyword evidence="4" id="KW-1185">Reference proteome</keyword>
<name>A0A7W6IJ10_9HYPH</name>
<dbReference type="AlphaFoldDB" id="A0A7W6IJ10"/>